<protein>
    <submittedName>
        <fullName evidence="1">Uncharacterized protein</fullName>
    </submittedName>
</protein>
<proteinExistence type="predicted"/>
<gene>
    <name evidence="1" type="ORF">TPA0598_05_03470</name>
</gene>
<accession>A0A0P4RAK9</accession>
<evidence type="ECO:0000313" key="1">
    <source>
        <dbReference type="EMBL" id="GAO09625.1"/>
    </source>
</evidence>
<name>A0A0P4RAK9_9ACTN</name>
<reference evidence="2" key="1">
    <citation type="submission" date="2014-09" db="EMBL/GenBank/DDBJ databases">
        <title>Whole genome shotgun sequence of Streptomyces sp. NBRC 110027.</title>
        <authorList>
            <person name="Komaki H."/>
            <person name="Ichikawa N."/>
            <person name="Katano-Makiyama Y."/>
            <person name="Hosoyama A."/>
            <person name="Hashimoto M."/>
            <person name="Uohara A."/>
            <person name="Kitahashi Y."/>
            <person name="Ohji S."/>
            <person name="Kimura A."/>
            <person name="Yamazoe A."/>
            <person name="Igarashi Y."/>
            <person name="Fujita N."/>
        </authorList>
    </citation>
    <scope>NUCLEOTIDE SEQUENCE [LARGE SCALE GENOMIC DNA]</scope>
    <source>
        <strain evidence="2">NBRC 110027</strain>
    </source>
</reference>
<comment type="caution">
    <text evidence="1">The sequence shown here is derived from an EMBL/GenBank/DDBJ whole genome shotgun (WGS) entry which is preliminary data.</text>
</comment>
<sequence>MTAGSGHVRGQAAELVPELLPVDEAAAGAEDLLSELPDEELDESEEDVVPDVEALLAGLLLDDEPRLSLR</sequence>
<keyword evidence="2" id="KW-1185">Reference proteome</keyword>
<dbReference type="EMBL" id="BBNO01000005">
    <property type="protein sequence ID" value="GAO09625.1"/>
    <property type="molecule type" value="Genomic_DNA"/>
</dbReference>
<dbReference type="AlphaFoldDB" id="A0A0P4RAK9"/>
<organism evidence="1 2">
    <name type="scientific">Streptomyces lydicamycinicus</name>
    <dbReference type="NCBI Taxonomy" id="1546107"/>
    <lineage>
        <taxon>Bacteria</taxon>
        <taxon>Bacillati</taxon>
        <taxon>Actinomycetota</taxon>
        <taxon>Actinomycetes</taxon>
        <taxon>Kitasatosporales</taxon>
        <taxon>Streptomycetaceae</taxon>
        <taxon>Streptomyces</taxon>
    </lineage>
</organism>
<reference evidence="1 2" key="2">
    <citation type="journal article" date="2015" name="Stand. Genomic Sci.">
        <title>Draft genome sequence of marine-derived Streptomyces sp. TP-A0598, a producer of anti-MRSA antibiotic lydicamycins.</title>
        <authorList>
            <person name="Komaki H."/>
            <person name="Ichikawa N."/>
            <person name="Hosoyama A."/>
            <person name="Fujita N."/>
            <person name="Igarashi Y."/>
        </authorList>
    </citation>
    <scope>NUCLEOTIDE SEQUENCE [LARGE SCALE GENOMIC DNA]</scope>
    <source>
        <strain evidence="1 2">NBRC 110027</strain>
    </source>
</reference>
<dbReference type="Proteomes" id="UP000048965">
    <property type="component" value="Unassembled WGS sequence"/>
</dbReference>
<evidence type="ECO:0000313" key="2">
    <source>
        <dbReference type="Proteomes" id="UP000048965"/>
    </source>
</evidence>